<dbReference type="GO" id="GO:0005829">
    <property type="term" value="C:cytosol"/>
    <property type="evidence" value="ECO:0007669"/>
    <property type="project" value="TreeGrafter"/>
</dbReference>
<dbReference type="GO" id="GO:0008033">
    <property type="term" value="P:tRNA processing"/>
    <property type="evidence" value="ECO:0007669"/>
    <property type="project" value="UniProtKB-KW"/>
</dbReference>
<name>A0A0E8L3Q2_YEREN</name>
<reference evidence="8 11" key="3">
    <citation type="submission" date="2021-01" db="EMBL/GenBank/DDBJ databases">
        <title>FDA dAtabase for Regulatory Grade micrObial Sequences (FDA-ARGOS): Supporting development and validation of Infectious Disease Dx tests.</title>
        <authorList>
            <person name="Blissenbach B."/>
            <person name="Krut O."/>
            <person name="Tallon L."/>
            <person name="Sadzewicz L."/>
            <person name="Zhao X."/>
            <person name="Boylan J."/>
            <person name="Ott S."/>
            <person name="Bowen H."/>
            <person name="Vavikolanu K."/>
            <person name="Mehta A."/>
            <person name="Aluvathingal J."/>
            <person name="Nadendla S."/>
            <person name="Yan Y."/>
            <person name="Sichtig H."/>
        </authorList>
    </citation>
    <scope>NUCLEOTIDE SEQUENCE [LARGE SCALE GENOMIC DNA]</scope>
    <source>
        <strain evidence="8 11">FDAARGOS_1082</strain>
    </source>
</reference>
<evidence type="ECO:0000313" key="6">
    <source>
        <dbReference type="EMBL" id="CNF47597.1"/>
    </source>
</evidence>
<dbReference type="PATRIC" id="fig|630.128.peg.1116"/>
<evidence type="ECO:0000256" key="3">
    <source>
        <dbReference type="ARBA" id="ARBA00066215"/>
    </source>
</evidence>
<dbReference type="AlphaFoldDB" id="A0A0E8L3Q2"/>
<evidence type="ECO:0000256" key="2">
    <source>
        <dbReference type="ARBA" id="ARBA00060967"/>
    </source>
</evidence>
<keyword evidence="1" id="KW-0819">tRNA processing</keyword>
<comment type="similarity">
    <text evidence="2">To M.jannaschii MJ0989.</text>
</comment>
<dbReference type="SUPFAM" id="SSF75169">
    <property type="entry name" value="DsrEFH-like"/>
    <property type="match status" value="1"/>
</dbReference>
<reference evidence="6 9" key="1">
    <citation type="submission" date="2015-03" db="EMBL/GenBank/DDBJ databases">
        <authorList>
            <consortium name="Pathogen Informatics"/>
            <person name="Murphy D."/>
        </authorList>
    </citation>
    <scope>NUCLEOTIDE SEQUENCE [LARGE SCALE GENOMIC DNA]</scope>
    <source>
        <strain evidence="6 9">IP27818</strain>
    </source>
</reference>
<evidence type="ECO:0000313" key="10">
    <source>
        <dbReference type="Proteomes" id="UP000048841"/>
    </source>
</evidence>
<dbReference type="PANTHER" id="PTHR34874">
    <property type="entry name" value="PROTEIN YCHN"/>
    <property type="match status" value="1"/>
</dbReference>
<dbReference type="Gene3D" id="3.40.1260.10">
    <property type="entry name" value="DsrEFH-like"/>
    <property type="match status" value="1"/>
</dbReference>
<dbReference type="EMBL" id="ABNAVX010000006">
    <property type="protein sequence ID" value="ELI8101771.1"/>
    <property type="molecule type" value="Genomic_DNA"/>
</dbReference>
<dbReference type="EMBL" id="CPZF01000003">
    <property type="protein sequence ID" value="CNF47597.1"/>
    <property type="molecule type" value="Genomic_DNA"/>
</dbReference>
<dbReference type="EMBL" id="CP068146">
    <property type="protein sequence ID" value="QQU46018.1"/>
    <property type="molecule type" value="Genomic_DNA"/>
</dbReference>
<dbReference type="RefSeq" id="WP_005158156.1">
    <property type="nucleotide sequence ID" value="NZ_CAKODN010000013.1"/>
</dbReference>
<accession>A0A0E8L3Q2</accession>
<dbReference type="PANTHER" id="PTHR34874:SF1">
    <property type="entry name" value="PROTEIN YCHN"/>
    <property type="match status" value="1"/>
</dbReference>
<sequence length="121" mass="13024">MSDKTNSLVVIANGAAYGQESLFNALRLSIALKEQQGDLDLRLFLMSDAVIAGLQGQQPAEGYNLRQMLEILTAQNVPVKLCKTCTDARGITGLTLVDGVEIGTLVELAQWTLAAEKVLTF</sequence>
<dbReference type="Proteomes" id="UP000595309">
    <property type="component" value="Chromosome"/>
</dbReference>
<comment type="subunit">
    <text evidence="3">Homohexamer. The hexamer is formed by a dimer of trimers.</text>
</comment>
<dbReference type="FunFam" id="3.40.1260.10:FF:000003">
    <property type="entry name" value="DsrE/DsrF-like family protein"/>
    <property type="match status" value="1"/>
</dbReference>
<evidence type="ECO:0000256" key="4">
    <source>
        <dbReference type="ARBA" id="ARBA00073493"/>
    </source>
</evidence>
<evidence type="ECO:0000256" key="1">
    <source>
        <dbReference type="ARBA" id="ARBA00022694"/>
    </source>
</evidence>
<dbReference type="InterPro" id="IPR027396">
    <property type="entry name" value="DsrEFH-like"/>
</dbReference>
<organism evidence="5 10">
    <name type="scientific">Yersinia enterocolitica</name>
    <dbReference type="NCBI Taxonomy" id="630"/>
    <lineage>
        <taxon>Bacteria</taxon>
        <taxon>Pseudomonadati</taxon>
        <taxon>Pseudomonadota</taxon>
        <taxon>Gammaproteobacteria</taxon>
        <taxon>Enterobacterales</taxon>
        <taxon>Yersiniaceae</taxon>
        <taxon>Yersinia</taxon>
    </lineage>
</organism>
<evidence type="ECO:0000313" key="9">
    <source>
        <dbReference type="Proteomes" id="UP000041356"/>
    </source>
</evidence>
<evidence type="ECO:0000313" key="5">
    <source>
        <dbReference type="EMBL" id="CFQ51541.1"/>
    </source>
</evidence>
<evidence type="ECO:0000313" key="11">
    <source>
        <dbReference type="Proteomes" id="UP000595309"/>
    </source>
</evidence>
<evidence type="ECO:0000313" key="8">
    <source>
        <dbReference type="EMBL" id="QQU46018.1"/>
    </source>
</evidence>
<dbReference type="Pfam" id="PF02635">
    <property type="entry name" value="DsrE"/>
    <property type="match status" value="1"/>
</dbReference>
<dbReference type="Proteomes" id="UP001182355">
    <property type="component" value="Unassembled WGS sequence"/>
</dbReference>
<dbReference type="KEGG" id="yef:FORC2_3061"/>
<dbReference type="EMBL" id="CGBR01000001">
    <property type="protein sequence ID" value="CFQ51541.1"/>
    <property type="molecule type" value="Genomic_DNA"/>
</dbReference>
<reference evidence="7" key="4">
    <citation type="submission" date="2023-02" db="EMBL/GenBank/DDBJ databases">
        <authorList>
            <person name="Ashton P.M."/>
            <person name="Dallman T."/>
            <person name="Nair S."/>
            <person name="De Pinna E."/>
            <person name="Peters T."/>
            <person name="Grant K."/>
        </authorList>
    </citation>
    <scope>NUCLEOTIDE SEQUENCE</scope>
    <source>
        <strain evidence="7">01103883</strain>
    </source>
</reference>
<dbReference type="Proteomes" id="UP000041356">
    <property type="component" value="Unassembled WGS sequence"/>
</dbReference>
<gene>
    <name evidence="5" type="primary">ychN</name>
    <name evidence="6" type="ORF">ERS137939_01585</name>
    <name evidence="5" type="ORF">ERS137941_00283</name>
    <name evidence="8" type="ORF">I6I39_13655</name>
    <name evidence="7" type="ORF">RSF11_001466</name>
</gene>
<reference evidence="5 10" key="2">
    <citation type="submission" date="2015-03" db="EMBL/GenBank/DDBJ databases">
        <authorList>
            <person name="Murphy D."/>
        </authorList>
    </citation>
    <scope>NUCLEOTIDE SEQUENCE [LARGE SCALE GENOMIC DNA]</scope>
    <source>
        <strain evidence="5 10">IP26249</strain>
    </source>
</reference>
<dbReference type="Proteomes" id="UP000048841">
    <property type="component" value="Unassembled WGS sequence"/>
</dbReference>
<evidence type="ECO:0000313" key="7">
    <source>
        <dbReference type="EMBL" id="ELI8101771.1"/>
    </source>
</evidence>
<protein>
    <recommendedName>
        <fullName evidence="4">Protein YchN</fullName>
    </recommendedName>
</protein>
<proteinExistence type="predicted"/>
<dbReference type="InterPro" id="IPR003787">
    <property type="entry name" value="Sulphur_relay_DsrE/F-like"/>
</dbReference>
<dbReference type="GeneID" id="31410043"/>